<dbReference type="RefSeq" id="WP_024058574.1">
    <property type="nucleotide sequence ID" value="NZ_JAHAIE010000002.1"/>
</dbReference>
<protein>
    <submittedName>
        <fullName evidence="1">DUF1015 family protein</fullName>
    </submittedName>
</protein>
<comment type="caution">
    <text evidence="1">The sequence shown here is derived from an EMBL/GenBank/DDBJ whole genome shotgun (WGS) entry which is preliminary data.</text>
</comment>
<evidence type="ECO:0000313" key="1">
    <source>
        <dbReference type="EMBL" id="MCG4616989.1"/>
    </source>
</evidence>
<dbReference type="PANTHER" id="PTHR36454:SF1">
    <property type="entry name" value="DUF1015 DOMAIN-CONTAINING PROTEIN"/>
    <property type="match status" value="1"/>
</dbReference>
<dbReference type="AlphaFoldDB" id="A0AAJ1EWI5"/>
<proteinExistence type="predicted"/>
<evidence type="ECO:0000313" key="2">
    <source>
        <dbReference type="Proteomes" id="UP001200537"/>
    </source>
</evidence>
<dbReference type="InterPro" id="IPR008323">
    <property type="entry name" value="UCP033563"/>
</dbReference>
<dbReference type="PIRSF" id="PIRSF033563">
    <property type="entry name" value="UCP033563"/>
    <property type="match status" value="1"/>
</dbReference>
<gene>
    <name evidence="1" type="ORF">L0M99_00565</name>
</gene>
<sequence length="406" mass="45226">MPKLRPFRALRPTSEAAPRVVALPYDVMNREEASAQGKDPNSYLHITRAEIDLPISVDQHADQVHEQAGANLADFIDRGVLVRENEPCLYLYRETWRGSSQVGIVGCAQVADYQDGTIKRHEKTLAIKEADRIKHFDRVNAHTEPVFLTYRAREEIDALTARVTQEEPLLKGETLEGTVHELWPLSPEDTSLASEVFESLDYFYIADGHHRSASAAKVGLSRPPRADAPWNEFLAVAVPDHDLRCLPYNRLVLDWGDTTPEQFLKDLSQVAALTELSEFAAPENAGAFSMYLGGKWYACRFHPQVLAGKELPDSLDVSLLQETVLSPLLGITDPRTSERIEFVGGIRGDSELKAAVDKGAACAFYMYPTQINQVMEVADAGQIMPPKSTWFEPKLGSGLFAHPLWD</sequence>
<dbReference type="Pfam" id="PF06245">
    <property type="entry name" value="DUF1015"/>
    <property type="match status" value="1"/>
</dbReference>
<name>A0AAJ1EWI5_9ACTO</name>
<reference evidence="1" key="1">
    <citation type="submission" date="2022-01" db="EMBL/GenBank/DDBJ databases">
        <title>Collection of gut derived symbiotic bacterial strains cultured from healthy donors.</title>
        <authorList>
            <person name="Lin H."/>
            <person name="Kohout C."/>
            <person name="Waligurski E."/>
            <person name="Pamer E.G."/>
        </authorList>
    </citation>
    <scope>NUCLEOTIDE SEQUENCE</scope>
    <source>
        <strain evidence="1">DFI.7.46</strain>
    </source>
</reference>
<dbReference type="EMBL" id="JAKNHJ010000001">
    <property type="protein sequence ID" value="MCG4616989.1"/>
    <property type="molecule type" value="Genomic_DNA"/>
</dbReference>
<organism evidence="1 2">
    <name type="scientific">Varibaculum cambriense</name>
    <dbReference type="NCBI Taxonomy" id="184870"/>
    <lineage>
        <taxon>Bacteria</taxon>
        <taxon>Bacillati</taxon>
        <taxon>Actinomycetota</taxon>
        <taxon>Actinomycetes</taxon>
        <taxon>Actinomycetales</taxon>
        <taxon>Actinomycetaceae</taxon>
        <taxon>Varibaculum</taxon>
    </lineage>
</organism>
<dbReference type="Proteomes" id="UP001200537">
    <property type="component" value="Unassembled WGS sequence"/>
</dbReference>
<accession>A0AAJ1EWI5</accession>
<dbReference type="PANTHER" id="PTHR36454">
    <property type="entry name" value="LMO2823 PROTEIN"/>
    <property type="match status" value="1"/>
</dbReference>